<dbReference type="SMART" id="SM00060">
    <property type="entry name" value="FN3"/>
    <property type="match status" value="2"/>
</dbReference>
<evidence type="ECO:0000256" key="2">
    <source>
        <dbReference type="SAM" id="MobiDB-lite"/>
    </source>
</evidence>
<dbReference type="AlphaFoldDB" id="A0A6P4YV00"/>
<dbReference type="PANTHER" id="PTHR14340:SF13">
    <property type="entry name" value="TITIN"/>
    <property type="match status" value="1"/>
</dbReference>
<dbReference type="GO" id="GO:0045214">
    <property type="term" value="P:sarcomere organization"/>
    <property type="evidence" value="ECO:0007669"/>
    <property type="project" value="TreeGrafter"/>
</dbReference>
<dbReference type="GO" id="GO:0031430">
    <property type="term" value="C:M band"/>
    <property type="evidence" value="ECO:0007669"/>
    <property type="project" value="TreeGrafter"/>
</dbReference>
<keyword evidence="1" id="KW-0393">Immunoglobulin domain</keyword>
<dbReference type="FunFam" id="2.60.40.10:FF:000003">
    <property type="entry name" value="Titin isoform E"/>
    <property type="match status" value="1"/>
</dbReference>
<evidence type="ECO:0000256" key="1">
    <source>
        <dbReference type="ARBA" id="ARBA00023319"/>
    </source>
</evidence>
<keyword evidence="4" id="KW-1185">Reference proteome</keyword>
<proteinExistence type="predicted"/>
<dbReference type="InterPro" id="IPR013783">
    <property type="entry name" value="Ig-like_fold"/>
</dbReference>
<dbReference type="GO" id="GO:0008307">
    <property type="term" value="F:structural constituent of muscle"/>
    <property type="evidence" value="ECO:0007669"/>
    <property type="project" value="TreeGrafter"/>
</dbReference>
<dbReference type="Proteomes" id="UP000515135">
    <property type="component" value="Unplaced"/>
</dbReference>
<dbReference type="GO" id="GO:0048738">
    <property type="term" value="P:cardiac muscle tissue development"/>
    <property type="evidence" value="ECO:0007669"/>
    <property type="project" value="TreeGrafter"/>
</dbReference>
<organism evidence="4 5">
    <name type="scientific">Branchiostoma belcheri</name>
    <name type="common">Amphioxus</name>
    <dbReference type="NCBI Taxonomy" id="7741"/>
    <lineage>
        <taxon>Eukaryota</taxon>
        <taxon>Metazoa</taxon>
        <taxon>Chordata</taxon>
        <taxon>Cephalochordata</taxon>
        <taxon>Leptocardii</taxon>
        <taxon>Amphioxiformes</taxon>
        <taxon>Branchiostomatidae</taxon>
        <taxon>Branchiostoma</taxon>
    </lineage>
</organism>
<dbReference type="SUPFAM" id="SSF49265">
    <property type="entry name" value="Fibronectin type III"/>
    <property type="match status" value="1"/>
</dbReference>
<dbReference type="CDD" id="cd00063">
    <property type="entry name" value="FN3"/>
    <property type="match status" value="2"/>
</dbReference>
<dbReference type="Pfam" id="PF00041">
    <property type="entry name" value="fn3"/>
    <property type="match status" value="2"/>
</dbReference>
<dbReference type="InterPro" id="IPR036116">
    <property type="entry name" value="FN3_sf"/>
</dbReference>
<dbReference type="PRINTS" id="PR00014">
    <property type="entry name" value="FNTYPEIII"/>
</dbReference>
<feature type="region of interest" description="Disordered" evidence="2">
    <location>
        <begin position="210"/>
        <end position="293"/>
    </location>
</feature>
<dbReference type="GeneID" id="109476642"/>
<dbReference type="OrthoDB" id="504170at2759"/>
<dbReference type="PANTHER" id="PTHR14340">
    <property type="entry name" value="MICROFIBRIL-ASSOCIATED GLYCOPROTEIN 3"/>
    <property type="match status" value="1"/>
</dbReference>
<dbReference type="Gene3D" id="2.60.40.10">
    <property type="entry name" value="Immunoglobulins"/>
    <property type="match status" value="2"/>
</dbReference>
<sequence length="293" mass="32647">MQTLMILTCCSSPLGPPGPPGPIKVKDITKDSCIIQWSAPDDDGGADVFNYIVEKKEAGRVGWATVTFKQQKNTYRITNLVETCTYYFRVIGENKYGIGEAVETEEPICALDPVEPPEKPKNLTVEEVTPATVSLAWKRPDWDGGSRISGYLVEYLAPGEEEWTKAATARNVNYTVFRLDRDQTYRFRVTTLTELSQSVPAELPEPITCKEEQRELQVRARSVEEADLRRRGPHHGLRDRGTRRVLGQVGQVSPGRSAEAGARHHRHQGSAEVPVQGQGQEQGRKHQRGPAPC</sequence>
<dbReference type="InterPro" id="IPR003961">
    <property type="entry name" value="FN3_dom"/>
</dbReference>
<dbReference type="RefSeq" id="XP_019633205.1">
    <property type="nucleotide sequence ID" value="XM_019777646.1"/>
</dbReference>
<protein>
    <submittedName>
        <fullName evidence="5">Myosin-binding protein C, fast-type-like</fullName>
    </submittedName>
</protein>
<feature type="compositionally biased region" description="Basic and acidic residues" evidence="2">
    <location>
        <begin position="210"/>
        <end position="242"/>
    </location>
</feature>
<feature type="domain" description="Fibronectin type-III" evidence="3">
    <location>
        <begin position="119"/>
        <end position="212"/>
    </location>
</feature>
<dbReference type="PROSITE" id="PS50853">
    <property type="entry name" value="FN3"/>
    <property type="match status" value="2"/>
</dbReference>
<reference evidence="5" key="1">
    <citation type="submission" date="2025-08" db="UniProtKB">
        <authorList>
            <consortium name="RefSeq"/>
        </authorList>
    </citation>
    <scope>IDENTIFICATION</scope>
    <source>
        <tissue evidence="5">Gonad</tissue>
    </source>
</reference>
<dbReference type="KEGG" id="bbel:109476642"/>
<dbReference type="FunFam" id="2.60.40.10:FF:000112">
    <property type="entry name" value="Titin a"/>
    <property type="match status" value="1"/>
</dbReference>
<evidence type="ECO:0000259" key="3">
    <source>
        <dbReference type="PROSITE" id="PS50853"/>
    </source>
</evidence>
<evidence type="ECO:0000313" key="5">
    <source>
        <dbReference type="RefSeq" id="XP_019633205.1"/>
    </source>
</evidence>
<accession>A0A6P4YV00</accession>
<evidence type="ECO:0000313" key="4">
    <source>
        <dbReference type="Proteomes" id="UP000515135"/>
    </source>
</evidence>
<feature type="domain" description="Fibronectin type-III" evidence="3">
    <location>
        <begin position="19"/>
        <end position="113"/>
    </location>
</feature>
<name>A0A6P4YV00_BRABE</name>
<gene>
    <name evidence="5" type="primary">LOC109476642</name>
</gene>